<comment type="caution">
    <text evidence="3">The sequence shown here is derived from an EMBL/GenBank/DDBJ whole genome shotgun (WGS) entry which is preliminary data.</text>
</comment>
<evidence type="ECO:0000256" key="1">
    <source>
        <dbReference type="SAM" id="MobiDB-lite"/>
    </source>
</evidence>
<protein>
    <submittedName>
        <fullName evidence="3">Uncharacterized protein</fullName>
    </submittedName>
</protein>
<feature type="compositionally biased region" description="Basic and acidic residues" evidence="1">
    <location>
        <begin position="135"/>
        <end position="150"/>
    </location>
</feature>
<sequence length="170" mass="20157">MALKKGKNKIKTKKSRFYSSKITKTLRSIIIKLLVIIISLLIFMLVIYKAYNYYVKPIDLKNIPYIKNNKKCDKIKFNENDGIIFSNQDKKVYDSLKQKKRDSYKQNLKSEKVIQDFSHKQIFDIVQEIKKDEFKENKNNKPKPVTEKKNISNKIKKKKMNTQSIFDVLG</sequence>
<keyword evidence="2" id="KW-1133">Transmembrane helix</keyword>
<evidence type="ECO:0000313" key="4">
    <source>
        <dbReference type="Proteomes" id="UP000279470"/>
    </source>
</evidence>
<keyword evidence="4" id="KW-1185">Reference proteome</keyword>
<dbReference type="EMBL" id="RXFM01000080">
    <property type="protein sequence ID" value="RST63411.1"/>
    <property type="molecule type" value="Genomic_DNA"/>
</dbReference>
<keyword evidence="2" id="KW-0812">Transmembrane</keyword>
<dbReference type="RefSeq" id="WP_126045083.1">
    <property type="nucleotide sequence ID" value="NZ_RXFM01000080.1"/>
</dbReference>
<feature type="transmembrane region" description="Helical" evidence="2">
    <location>
        <begin position="29"/>
        <end position="51"/>
    </location>
</feature>
<evidence type="ECO:0000256" key="2">
    <source>
        <dbReference type="SAM" id="Phobius"/>
    </source>
</evidence>
<organism evidence="3 4">
    <name type="scientific">Candidatus Aquarickettsia rohweri</name>
    <dbReference type="NCBI Taxonomy" id="2602574"/>
    <lineage>
        <taxon>Bacteria</taxon>
        <taxon>Pseudomonadati</taxon>
        <taxon>Pseudomonadota</taxon>
        <taxon>Alphaproteobacteria</taxon>
        <taxon>Rickettsiales</taxon>
        <taxon>Candidatus Midichloriaceae</taxon>
        <taxon>Candidatus Aquarickettsia</taxon>
    </lineage>
</organism>
<feature type="region of interest" description="Disordered" evidence="1">
    <location>
        <begin position="135"/>
        <end position="156"/>
    </location>
</feature>
<name>A0A3S0FL99_9RICK</name>
<proteinExistence type="predicted"/>
<accession>A0A3S0FL99</accession>
<evidence type="ECO:0000313" key="3">
    <source>
        <dbReference type="EMBL" id="RST63411.1"/>
    </source>
</evidence>
<dbReference type="AlphaFoldDB" id="A0A3S0FL99"/>
<reference evidence="4" key="1">
    <citation type="submission" date="2018-11" db="EMBL/GenBank/DDBJ databases">
        <title>Phylogenetic, genomic, and biogeographic characterization of a novel and ubiquitous marine invertebrate-associated Rickettsiales parasite, Candidatus Marinoinvertebrata rohwerii, gen. nov., sp. nov.</title>
        <authorList>
            <person name="Klinges J.G."/>
            <person name="Rosales S.M."/>
            <person name="Mcminds R."/>
            <person name="Shaver E.C."/>
            <person name="Shantz A."/>
            <person name="Peters E.C."/>
            <person name="Burkepile D.E."/>
            <person name="Silliman B.R."/>
            <person name="Vega Thurber R.L."/>
        </authorList>
    </citation>
    <scope>NUCLEOTIDE SEQUENCE [LARGE SCALE GENOMIC DNA]</scope>
    <source>
        <strain evidence="4">a_cerv_44</strain>
    </source>
</reference>
<dbReference type="Proteomes" id="UP000279470">
    <property type="component" value="Unassembled WGS sequence"/>
</dbReference>
<keyword evidence="2" id="KW-0472">Membrane</keyword>
<gene>
    <name evidence="3" type="ORF">EIC27_05425</name>
</gene>